<dbReference type="GO" id="GO:0050660">
    <property type="term" value="F:flavin adenine dinucleotide binding"/>
    <property type="evidence" value="ECO:0007669"/>
    <property type="project" value="InterPro"/>
</dbReference>
<evidence type="ECO:0000259" key="14">
    <source>
        <dbReference type="Pfam" id="PF12806"/>
    </source>
</evidence>
<keyword evidence="4 10" id="KW-0274">FAD</keyword>
<dbReference type="EC" id="1.3.99.41" evidence="8"/>
<dbReference type="EMBL" id="JAFKCZ010000005">
    <property type="protein sequence ID" value="MBN7796339.1"/>
    <property type="molecule type" value="Genomic_DNA"/>
</dbReference>
<comment type="cofactor">
    <cofactor evidence="1 10">
        <name>FAD</name>
        <dbReference type="ChEBI" id="CHEBI:57692"/>
    </cofactor>
</comment>
<comment type="catalytic activity">
    <reaction evidence="6">
        <text>3-(methylsulfanyl)propanoyl-CoA + oxidized [electron-transfer flavoprotein] + H(+) = 3-(methylsulfanyl)acryloyl-CoA + reduced [electron-transfer flavoprotein]</text>
        <dbReference type="Rhea" id="RHEA:52612"/>
        <dbReference type="Rhea" id="RHEA-COMP:10685"/>
        <dbReference type="Rhea" id="RHEA-COMP:10686"/>
        <dbReference type="ChEBI" id="CHEBI:15378"/>
        <dbReference type="ChEBI" id="CHEBI:57692"/>
        <dbReference type="ChEBI" id="CHEBI:58307"/>
        <dbReference type="ChEBI" id="CHEBI:82815"/>
        <dbReference type="ChEBI" id="CHEBI:84994"/>
        <dbReference type="EC" id="1.3.99.41"/>
    </reaction>
    <physiologicalReaction direction="left-to-right" evidence="6">
        <dbReference type="Rhea" id="RHEA:52613"/>
    </physiologicalReaction>
</comment>
<evidence type="ECO:0000256" key="8">
    <source>
        <dbReference type="ARBA" id="ARBA00066694"/>
    </source>
</evidence>
<evidence type="ECO:0000256" key="10">
    <source>
        <dbReference type="RuleBase" id="RU362125"/>
    </source>
</evidence>
<reference evidence="15" key="1">
    <citation type="submission" date="2021-02" db="EMBL/GenBank/DDBJ databases">
        <title>PHA producing bacteria isolated from coastal sediment in Guangdong, Shenzhen.</title>
        <authorList>
            <person name="Zheng W."/>
            <person name="Yu S."/>
            <person name="Huang Y."/>
        </authorList>
    </citation>
    <scope>NUCLEOTIDE SEQUENCE</scope>
    <source>
        <strain evidence="15">TN14-10</strain>
    </source>
</reference>
<dbReference type="InterPro" id="IPR046373">
    <property type="entry name" value="Acyl-CoA_Oxase/DH_mid-dom_sf"/>
</dbReference>
<proteinExistence type="inferred from homology"/>
<dbReference type="SUPFAM" id="SSF47203">
    <property type="entry name" value="Acyl-CoA dehydrogenase C-terminal domain-like"/>
    <property type="match status" value="1"/>
</dbReference>
<evidence type="ECO:0000256" key="5">
    <source>
        <dbReference type="ARBA" id="ARBA00023002"/>
    </source>
</evidence>
<feature type="domain" description="Acetyl-CoA dehydrogenase-like C-terminal" evidence="14">
    <location>
        <begin position="467"/>
        <end position="592"/>
    </location>
</feature>
<dbReference type="Proteomes" id="UP000664303">
    <property type="component" value="Unassembled WGS sequence"/>
</dbReference>
<dbReference type="InterPro" id="IPR025878">
    <property type="entry name" value="Acyl-CoA_dh-like_C_dom"/>
</dbReference>
<dbReference type="Pfam" id="PF02771">
    <property type="entry name" value="Acyl-CoA_dh_N"/>
    <property type="match status" value="1"/>
</dbReference>
<dbReference type="InterPro" id="IPR013786">
    <property type="entry name" value="AcylCoA_DH/ox_N"/>
</dbReference>
<name>A0A939DDY9_9GAMM</name>
<dbReference type="Gene3D" id="1.20.140.10">
    <property type="entry name" value="Butyryl-CoA Dehydrogenase, subunit A, domain 3"/>
    <property type="match status" value="1"/>
</dbReference>
<feature type="domain" description="Acyl-CoA oxidase/dehydrogenase middle" evidence="12">
    <location>
        <begin position="164"/>
        <end position="272"/>
    </location>
</feature>
<organism evidence="15 16">
    <name type="scientific">Parahaliea mediterranea</name>
    <dbReference type="NCBI Taxonomy" id="651086"/>
    <lineage>
        <taxon>Bacteria</taxon>
        <taxon>Pseudomonadati</taxon>
        <taxon>Pseudomonadota</taxon>
        <taxon>Gammaproteobacteria</taxon>
        <taxon>Cellvibrionales</taxon>
        <taxon>Halieaceae</taxon>
        <taxon>Parahaliea</taxon>
    </lineage>
</organism>
<evidence type="ECO:0000256" key="3">
    <source>
        <dbReference type="ARBA" id="ARBA00022630"/>
    </source>
</evidence>
<dbReference type="PANTHER" id="PTHR42803:SF1">
    <property type="entry name" value="BROAD-SPECIFICITY LINEAR ACYL-COA DEHYDROGENASE FADE5"/>
    <property type="match status" value="1"/>
</dbReference>
<dbReference type="InterPro" id="IPR006091">
    <property type="entry name" value="Acyl-CoA_Oxase/DH_mid-dom"/>
</dbReference>
<dbReference type="InterPro" id="IPR052166">
    <property type="entry name" value="Diverse_Acyl-CoA_DH"/>
</dbReference>
<evidence type="ECO:0000256" key="4">
    <source>
        <dbReference type="ARBA" id="ARBA00022827"/>
    </source>
</evidence>
<dbReference type="Pfam" id="PF02770">
    <property type="entry name" value="Acyl-CoA_dh_M"/>
    <property type="match status" value="1"/>
</dbReference>
<dbReference type="AlphaFoldDB" id="A0A939DDY9"/>
<evidence type="ECO:0000259" key="13">
    <source>
        <dbReference type="Pfam" id="PF02771"/>
    </source>
</evidence>
<keyword evidence="3 10" id="KW-0285">Flavoprotein</keyword>
<comment type="caution">
    <text evidence="15">The sequence shown here is derived from an EMBL/GenBank/DDBJ whole genome shotgun (WGS) entry which is preliminary data.</text>
</comment>
<accession>A0A939DDY9</accession>
<dbReference type="InterPro" id="IPR009075">
    <property type="entry name" value="AcylCo_DH/oxidase_C"/>
</dbReference>
<dbReference type="RefSeq" id="WP_206559793.1">
    <property type="nucleotide sequence ID" value="NZ_JAFKCZ010000005.1"/>
</dbReference>
<dbReference type="InterPro" id="IPR037069">
    <property type="entry name" value="AcylCoA_DH/ox_N_sf"/>
</dbReference>
<evidence type="ECO:0000259" key="12">
    <source>
        <dbReference type="Pfam" id="PF02770"/>
    </source>
</evidence>
<comment type="function">
    <text evidence="7">Involved in the assimilation of dimethylsulphoniopropionate (DMSP), an important compound in the fixation of carbon in marine phytoplankton, by mediating the conversion of 3-(methylthio)propanoyl-CoA (MMPA-CoA) to 3-(methylthio)acryloyl-CoA (MTA-CoA).</text>
</comment>
<dbReference type="InterPro" id="IPR009100">
    <property type="entry name" value="AcylCoA_DH/oxidase_NM_dom_sf"/>
</dbReference>
<dbReference type="Gene3D" id="2.40.110.10">
    <property type="entry name" value="Butyryl-CoA Dehydrogenase, subunit A, domain 2"/>
    <property type="match status" value="1"/>
</dbReference>
<protein>
    <recommendedName>
        <fullName evidence="9">3-methylmercaptopropionyl-CoA dehydrogenase</fullName>
        <ecNumber evidence="8">1.3.99.41</ecNumber>
    </recommendedName>
</protein>
<dbReference type="PANTHER" id="PTHR42803">
    <property type="entry name" value="ACYL-COA DEHYDROGENASE"/>
    <property type="match status" value="1"/>
</dbReference>
<feature type="domain" description="Acyl-CoA dehydrogenase/oxidase N-terminal" evidence="13">
    <location>
        <begin position="41"/>
        <end position="159"/>
    </location>
</feature>
<keyword evidence="16" id="KW-1185">Reference proteome</keyword>
<evidence type="ECO:0000256" key="1">
    <source>
        <dbReference type="ARBA" id="ARBA00001974"/>
    </source>
</evidence>
<evidence type="ECO:0000259" key="11">
    <source>
        <dbReference type="Pfam" id="PF00441"/>
    </source>
</evidence>
<dbReference type="GO" id="GO:0016627">
    <property type="term" value="F:oxidoreductase activity, acting on the CH-CH group of donors"/>
    <property type="evidence" value="ECO:0007669"/>
    <property type="project" value="InterPro"/>
</dbReference>
<gene>
    <name evidence="15" type="ORF">JYP50_07045</name>
</gene>
<dbReference type="SUPFAM" id="SSF56645">
    <property type="entry name" value="Acyl-CoA dehydrogenase NM domain-like"/>
    <property type="match status" value="1"/>
</dbReference>
<keyword evidence="5 10" id="KW-0560">Oxidoreductase</keyword>
<evidence type="ECO:0000256" key="9">
    <source>
        <dbReference type="ARBA" id="ARBA00069043"/>
    </source>
</evidence>
<dbReference type="Pfam" id="PF12806">
    <property type="entry name" value="Acyl-CoA_dh_C"/>
    <property type="match status" value="1"/>
</dbReference>
<evidence type="ECO:0000256" key="7">
    <source>
        <dbReference type="ARBA" id="ARBA00058683"/>
    </source>
</evidence>
<dbReference type="FunFam" id="2.40.110.10:FF:000031">
    <property type="entry name" value="Acyl-CoA dehydrogenase, putative"/>
    <property type="match status" value="1"/>
</dbReference>
<dbReference type="Gene3D" id="1.10.540.10">
    <property type="entry name" value="Acyl-CoA dehydrogenase/oxidase, N-terminal domain"/>
    <property type="match status" value="1"/>
</dbReference>
<evidence type="ECO:0000313" key="16">
    <source>
        <dbReference type="Proteomes" id="UP000664303"/>
    </source>
</evidence>
<dbReference type="Pfam" id="PF00441">
    <property type="entry name" value="Acyl-CoA_dh_1"/>
    <property type="match status" value="1"/>
</dbReference>
<dbReference type="InterPro" id="IPR036250">
    <property type="entry name" value="AcylCo_DH-like_C"/>
</dbReference>
<evidence type="ECO:0000256" key="6">
    <source>
        <dbReference type="ARBA" id="ARBA00051388"/>
    </source>
</evidence>
<sequence>MPSYTAPRRDIQFVLREFLDTDTHYAALDGGEAAVTPDLLDAIVDNAAKFAEEVVAPTFQSGDAQGCHFANGKVTTPAGYAEAFRAWGEGGWQGLTVPVAEGGQGLPPSLGLCVTEMVGAANWAWSMYTGLSGAPVTCLLNGGTEALKARFLPKLLSGEWAGTMCLTEAHCGSDVGLLRTRASDNGDGTWNISGTKIFISGGEQDITDNIVHAILARTEGAPAGTAGISLFIVPKFWVEEDGSLGAFNNISCGAIEKKMGLKGSATCVMHYDGARGFMLGGENQGLALMFKLMNTARIGTALQGLAMSERAFQGALAYARERLQMRSITGPKNPDGPADPIIVHPDVRRMLMTQKAFTEGERAFLYWLAQQADLAMRGSEAQAAEAGALLELLTPIAKGFCTEAAQEVAYLGMQVFGGHGYIADHGMEQIARDNRISTVYEGTTGIQSLDLVGRKVLGSGGELLRGFTKQIHKFCQAWEGDAGMAEFVEPLARLNREWGELTAAVGEGAMADAEMVGSASVDYLMFSGYVTFAWIWARIAEVSLRRLAEEPADAAFYRAKLATARFYYQRLLPRARAHAEAAAAAPDSVMALAEDEFAF</sequence>
<feature type="domain" description="Acyl-CoA dehydrogenase/oxidase C-terminal" evidence="11">
    <location>
        <begin position="283"/>
        <end position="449"/>
    </location>
</feature>
<comment type="similarity">
    <text evidence="2 10">Belongs to the acyl-CoA dehydrogenase family.</text>
</comment>
<evidence type="ECO:0000256" key="2">
    <source>
        <dbReference type="ARBA" id="ARBA00009347"/>
    </source>
</evidence>
<evidence type="ECO:0000313" key="15">
    <source>
        <dbReference type="EMBL" id="MBN7796339.1"/>
    </source>
</evidence>